<reference evidence="1" key="1">
    <citation type="journal article" date="2011" name="PLoS Biol.">
        <title>Gene gain and loss during evolution of obligate parasitism in the white rust pathogen of Arabidopsis thaliana.</title>
        <authorList>
            <person name="Kemen E."/>
            <person name="Gardiner A."/>
            <person name="Schultz-Larsen T."/>
            <person name="Kemen A.C."/>
            <person name="Balmuth A.L."/>
            <person name="Robert-Seilaniantz A."/>
            <person name="Bailey K."/>
            <person name="Holub E."/>
            <person name="Studholme D.J."/>
            <person name="Maclean D."/>
            <person name="Jones J.D."/>
        </authorList>
    </citation>
    <scope>NUCLEOTIDE SEQUENCE</scope>
</reference>
<sequence length="105" mass="12263">MGVRLTIAQQRTLVQHHENNEALTRHELGLCEKERFALPRAPSISNVGQLLMRFHAHPKLLQPCRVHYQDLYLSSKRPCVQNLIAARRVANILDREVRSARYLYH</sequence>
<dbReference type="AlphaFoldDB" id="F0X1Y8"/>
<gene>
    <name evidence="1" type="primary">AlNc14C736G12465</name>
    <name evidence="1" type="ORF">ALNC14_139910</name>
</gene>
<name>F0X1Y8_9STRA</name>
<proteinExistence type="predicted"/>
<evidence type="ECO:0000313" key="1">
    <source>
        <dbReference type="EMBL" id="CCA27847.1"/>
    </source>
</evidence>
<accession>F0X1Y8</accession>
<organism evidence="1">
    <name type="scientific">Albugo laibachii Nc14</name>
    <dbReference type="NCBI Taxonomy" id="890382"/>
    <lineage>
        <taxon>Eukaryota</taxon>
        <taxon>Sar</taxon>
        <taxon>Stramenopiles</taxon>
        <taxon>Oomycota</taxon>
        <taxon>Peronosporomycetes</taxon>
        <taxon>Albuginales</taxon>
        <taxon>Albuginaceae</taxon>
        <taxon>Albugo</taxon>
    </lineage>
</organism>
<dbReference type="HOGENOM" id="CLU_2241641_0_0_1"/>
<dbReference type="EMBL" id="FR824694">
    <property type="protein sequence ID" value="CCA27847.1"/>
    <property type="molecule type" value="Genomic_DNA"/>
</dbReference>
<protein>
    <submittedName>
        <fullName evidence="1">AlNc14C736G12465 protein</fullName>
    </submittedName>
</protein>
<reference evidence="1" key="2">
    <citation type="submission" date="2011-02" db="EMBL/GenBank/DDBJ databases">
        <authorList>
            <person name="MacLean D."/>
        </authorList>
    </citation>
    <scope>NUCLEOTIDE SEQUENCE</scope>
</reference>